<evidence type="ECO:0000256" key="1">
    <source>
        <dbReference type="SAM" id="MobiDB-lite"/>
    </source>
</evidence>
<accession>A0A3E0JZK6</accession>
<feature type="region of interest" description="Disordered" evidence="1">
    <location>
        <begin position="1"/>
        <end position="34"/>
    </location>
</feature>
<organism evidence="2 3">
    <name type="scientific">Caldibacillus debilis</name>
    <dbReference type="NCBI Taxonomy" id="301148"/>
    <lineage>
        <taxon>Bacteria</taxon>
        <taxon>Bacillati</taxon>
        <taxon>Bacillota</taxon>
        <taxon>Bacilli</taxon>
        <taxon>Bacillales</taxon>
        <taxon>Bacillaceae</taxon>
        <taxon>Caldibacillus</taxon>
    </lineage>
</organism>
<protein>
    <submittedName>
        <fullName evidence="2">Uncharacterized protein</fullName>
    </submittedName>
</protein>
<proteinExistence type="predicted"/>
<dbReference type="AlphaFoldDB" id="A0A3E0JZK6"/>
<dbReference type="EMBL" id="QEWE01000032">
    <property type="protein sequence ID" value="REJ25515.1"/>
    <property type="molecule type" value="Genomic_DNA"/>
</dbReference>
<evidence type="ECO:0000313" key="3">
    <source>
        <dbReference type="Proteomes" id="UP000257014"/>
    </source>
</evidence>
<name>A0A3E0JZK6_9BACI</name>
<reference evidence="2 3" key="1">
    <citation type="submission" date="2018-03" db="EMBL/GenBank/DDBJ databases">
        <authorList>
            <person name="Keele B.F."/>
        </authorList>
    </citation>
    <scope>NUCLEOTIDE SEQUENCE [LARGE SCALE GENOMIC DNA]</scope>
    <source>
        <strain evidence="2">ZCTH4_d</strain>
    </source>
</reference>
<comment type="caution">
    <text evidence="2">The sequence shown here is derived from an EMBL/GenBank/DDBJ whole genome shotgun (WGS) entry which is preliminary data.</text>
</comment>
<sequence length="66" mass="7250">MTAQGTKEAAPAGGFRRPPFRKRKEAGPPRPVLRPDIFNGASGVFGACLRRIRAHLEPSRLFFQGC</sequence>
<dbReference type="Proteomes" id="UP000257014">
    <property type="component" value="Unassembled WGS sequence"/>
</dbReference>
<evidence type="ECO:0000313" key="2">
    <source>
        <dbReference type="EMBL" id="REJ25515.1"/>
    </source>
</evidence>
<gene>
    <name evidence="2" type="ORF">C6P37_14890</name>
</gene>